<sequence>MQKNYTLKGEEHGEQRRTLWEPQPRIVNALERAFYRSFSKVRPTGKQIYKALALSDGNDLVKHGAW</sequence>
<accession>A0A9D4LHV3</accession>
<reference evidence="1" key="2">
    <citation type="submission" date="2020-11" db="EMBL/GenBank/DDBJ databases">
        <authorList>
            <person name="McCartney M.A."/>
            <person name="Auch B."/>
            <person name="Kono T."/>
            <person name="Mallez S."/>
            <person name="Becker A."/>
            <person name="Gohl D.M."/>
            <person name="Silverstein K.A.T."/>
            <person name="Koren S."/>
            <person name="Bechman K.B."/>
            <person name="Herman A."/>
            <person name="Abrahante J.E."/>
            <person name="Garbe J."/>
        </authorList>
    </citation>
    <scope>NUCLEOTIDE SEQUENCE</scope>
    <source>
        <strain evidence="1">Duluth1</strain>
        <tissue evidence="1">Whole animal</tissue>
    </source>
</reference>
<keyword evidence="2" id="KW-1185">Reference proteome</keyword>
<dbReference type="EMBL" id="JAIWYP010000003">
    <property type="protein sequence ID" value="KAH3858054.1"/>
    <property type="molecule type" value="Genomic_DNA"/>
</dbReference>
<evidence type="ECO:0000313" key="1">
    <source>
        <dbReference type="EMBL" id="KAH3858054.1"/>
    </source>
</evidence>
<organism evidence="1 2">
    <name type="scientific">Dreissena polymorpha</name>
    <name type="common">Zebra mussel</name>
    <name type="synonym">Mytilus polymorpha</name>
    <dbReference type="NCBI Taxonomy" id="45954"/>
    <lineage>
        <taxon>Eukaryota</taxon>
        <taxon>Metazoa</taxon>
        <taxon>Spiralia</taxon>
        <taxon>Lophotrochozoa</taxon>
        <taxon>Mollusca</taxon>
        <taxon>Bivalvia</taxon>
        <taxon>Autobranchia</taxon>
        <taxon>Heteroconchia</taxon>
        <taxon>Euheterodonta</taxon>
        <taxon>Imparidentia</taxon>
        <taxon>Neoheterodontei</taxon>
        <taxon>Myida</taxon>
        <taxon>Dreissenoidea</taxon>
        <taxon>Dreissenidae</taxon>
        <taxon>Dreissena</taxon>
    </lineage>
</organism>
<protein>
    <submittedName>
        <fullName evidence="1">Uncharacterized protein</fullName>
    </submittedName>
</protein>
<evidence type="ECO:0000313" key="2">
    <source>
        <dbReference type="Proteomes" id="UP000828390"/>
    </source>
</evidence>
<gene>
    <name evidence="1" type="ORF">DPMN_100673</name>
</gene>
<dbReference type="Proteomes" id="UP000828390">
    <property type="component" value="Unassembled WGS sequence"/>
</dbReference>
<reference evidence="1" key="1">
    <citation type="journal article" date="2019" name="bioRxiv">
        <title>The Genome of the Zebra Mussel, Dreissena polymorpha: A Resource for Invasive Species Research.</title>
        <authorList>
            <person name="McCartney M.A."/>
            <person name="Auch B."/>
            <person name="Kono T."/>
            <person name="Mallez S."/>
            <person name="Zhang Y."/>
            <person name="Obille A."/>
            <person name="Becker A."/>
            <person name="Abrahante J.E."/>
            <person name="Garbe J."/>
            <person name="Badalamenti J.P."/>
            <person name="Herman A."/>
            <person name="Mangelson H."/>
            <person name="Liachko I."/>
            <person name="Sullivan S."/>
            <person name="Sone E.D."/>
            <person name="Koren S."/>
            <person name="Silverstein K.A.T."/>
            <person name="Beckman K.B."/>
            <person name="Gohl D.M."/>
        </authorList>
    </citation>
    <scope>NUCLEOTIDE SEQUENCE</scope>
    <source>
        <strain evidence="1">Duluth1</strain>
        <tissue evidence="1">Whole animal</tissue>
    </source>
</reference>
<proteinExistence type="predicted"/>
<dbReference type="AlphaFoldDB" id="A0A9D4LHV3"/>
<comment type="caution">
    <text evidence="1">The sequence shown here is derived from an EMBL/GenBank/DDBJ whole genome shotgun (WGS) entry which is preliminary data.</text>
</comment>
<name>A0A9D4LHV3_DREPO</name>